<feature type="region of interest" description="Disordered" evidence="1">
    <location>
        <begin position="37"/>
        <end position="68"/>
    </location>
</feature>
<feature type="compositionally biased region" description="Polar residues" evidence="1">
    <location>
        <begin position="192"/>
        <end position="201"/>
    </location>
</feature>
<gene>
    <name evidence="3" type="primary">LOC107420305</name>
</gene>
<dbReference type="PANTHER" id="PTHR34682">
    <property type="entry name" value="AT HOOK MOTIF-CONTAINING PROTEIN"/>
    <property type="match status" value="1"/>
</dbReference>
<reference evidence="3" key="2">
    <citation type="submission" date="2025-08" db="UniProtKB">
        <authorList>
            <consortium name="RefSeq"/>
        </authorList>
    </citation>
    <scope>IDENTIFICATION</scope>
    <source>
        <tissue evidence="3">Seedling</tissue>
    </source>
</reference>
<feature type="compositionally biased region" description="Low complexity" evidence="1">
    <location>
        <begin position="40"/>
        <end position="50"/>
    </location>
</feature>
<dbReference type="GeneID" id="107420305"/>
<proteinExistence type="predicted"/>
<dbReference type="PANTHER" id="PTHR34682:SF3">
    <property type="entry name" value="AT HOOK MOTIF-CONTAINING PROTEIN"/>
    <property type="match status" value="1"/>
</dbReference>
<reference evidence="2" key="1">
    <citation type="submission" date="2025-05" db="UniProtKB">
        <authorList>
            <consortium name="RefSeq"/>
        </authorList>
    </citation>
    <scope>NUCLEOTIDE SEQUENCE [LARGE SCALE GENOMIC DNA]</scope>
</reference>
<feature type="region of interest" description="Disordered" evidence="1">
    <location>
        <begin position="1"/>
        <end position="24"/>
    </location>
</feature>
<organism evidence="2 3">
    <name type="scientific">Ziziphus jujuba</name>
    <name type="common">Chinese jujube</name>
    <name type="synonym">Ziziphus sativa</name>
    <dbReference type="NCBI Taxonomy" id="326968"/>
    <lineage>
        <taxon>Eukaryota</taxon>
        <taxon>Viridiplantae</taxon>
        <taxon>Streptophyta</taxon>
        <taxon>Embryophyta</taxon>
        <taxon>Tracheophyta</taxon>
        <taxon>Spermatophyta</taxon>
        <taxon>Magnoliopsida</taxon>
        <taxon>eudicotyledons</taxon>
        <taxon>Gunneridae</taxon>
        <taxon>Pentapetalae</taxon>
        <taxon>rosids</taxon>
        <taxon>fabids</taxon>
        <taxon>Rosales</taxon>
        <taxon>Rhamnaceae</taxon>
        <taxon>Paliureae</taxon>
        <taxon>Ziziphus</taxon>
    </lineage>
</organism>
<dbReference type="InterPro" id="IPR045881">
    <property type="entry name" value="MNM1-like"/>
</dbReference>
<evidence type="ECO:0000256" key="1">
    <source>
        <dbReference type="SAM" id="MobiDB-lite"/>
    </source>
</evidence>
<protein>
    <submittedName>
        <fullName evidence="3">Uncharacterized protein LOC107420305</fullName>
    </submittedName>
</protein>
<feature type="region of interest" description="Disordered" evidence="1">
    <location>
        <begin position="180"/>
        <end position="201"/>
    </location>
</feature>
<dbReference type="Proteomes" id="UP001652623">
    <property type="component" value="Chromosome 1"/>
</dbReference>
<dbReference type="RefSeq" id="XP_048336812.2">
    <property type="nucleotide sequence ID" value="XM_048480855.2"/>
</dbReference>
<name>A0ABM3IWJ3_ZIZJJ</name>
<keyword evidence="2" id="KW-1185">Reference proteome</keyword>
<sequence>MDVVQKEGQEGPQRDNKGKVKNRTLCAKSASFSIHLCKMNQQNQGSGSQSPADPPVKRKRGRPRKDENLVQWEGMPAPDSLKKNKQNANTGDEDEMVGQLVSGVIEGSFDAGYLLNVKVGNTDTELRGVVFLPGRFTPITAANDVAPNAKMYKRKEIHVPNLNQKSPLYDAVHPEQINKQPTEQKNKVPTLAEQTQSSNSQSGIPVIVENQSSMVMVPLADSSVKDDPGLSFGGKVVPLQISDPGLDGQPTSIKHDKALEQDGMLHEVEVCTVTKGPNYLELNKESKAEAASEPVLDKLPGIETINKESQIQHQVISSDDKSGMVNEVKSPNLELNQTPVVAKPDSIYSELPSGKPVENVTEKQASTDENIAQDIQSGDAIKISNGEGMPVMFEGDTVPSESKLESEGSVHPGHTAGLGSYSPANSSRPAMLFEGEAVPSESKLASEESVLPGHDTGLVSFSAPNLSQPAMIFEGEGIPSESKLASDGPIVPGLIQPQICSSSGAIGNMKCDINDAIPPSQS</sequence>
<evidence type="ECO:0000313" key="3">
    <source>
        <dbReference type="RefSeq" id="XP_048336812.2"/>
    </source>
</evidence>
<feature type="region of interest" description="Disordered" evidence="1">
    <location>
        <begin position="397"/>
        <end position="424"/>
    </location>
</feature>
<evidence type="ECO:0000313" key="2">
    <source>
        <dbReference type="Proteomes" id="UP001652623"/>
    </source>
</evidence>
<feature type="compositionally biased region" description="Basic and acidic residues" evidence="1">
    <location>
        <begin position="1"/>
        <end position="18"/>
    </location>
</feature>
<accession>A0ABM3IWJ3</accession>